<dbReference type="InterPro" id="IPR029044">
    <property type="entry name" value="Nucleotide-diphossugar_trans"/>
</dbReference>
<dbReference type="Gene3D" id="3.90.550.10">
    <property type="entry name" value="Spore Coat Polysaccharide Biosynthesis Protein SpsA, Chain A"/>
    <property type="match status" value="1"/>
</dbReference>
<organism evidence="2 3">
    <name type="scientific">Cohnella luojiensis</name>
    <dbReference type="NCBI Taxonomy" id="652876"/>
    <lineage>
        <taxon>Bacteria</taxon>
        <taxon>Bacillati</taxon>
        <taxon>Bacillota</taxon>
        <taxon>Bacilli</taxon>
        <taxon>Bacillales</taxon>
        <taxon>Paenibacillaceae</taxon>
        <taxon>Cohnella</taxon>
    </lineage>
</organism>
<evidence type="ECO:0000313" key="3">
    <source>
        <dbReference type="Proteomes" id="UP000297900"/>
    </source>
</evidence>
<keyword evidence="3" id="KW-1185">Reference proteome</keyword>
<dbReference type="InterPro" id="IPR001173">
    <property type="entry name" value="Glyco_trans_2-like"/>
</dbReference>
<gene>
    <name evidence="2" type="ORF">E2980_08670</name>
</gene>
<evidence type="ECO:0000259" key="1">
    <source>
        <dbReference type="Pfam" id="PF00535"/>
    </source>
</evidence>
<accession>A0A4Y8M4D8</accession>
<dbReference type="InterPro" id="IPR011990">
    <property type="entry name" value="TPR-like_helical_dom_sf"/>
</dbReference>
<dbReference type="SUPFAM" id="SSF53448">
    <property type="entry name" value="Nucleotide-diphospho-sugar transferases"/>
    <property type="match status" value="1"/>
</dbReference>
<dbReference type="RefSeq" id="WP_135151859.1">
    <property type="nucleotide sequence ID" value="NZ_SOMN01000008.1"/>
</dbReference>
<dbReference type="PANTHER" id="PTHR43630:SF2">
    <property type="entry name" value="GLYCOSYLTRANSFERASE"/>
    <property type="match status" value="1"/>
</dbReference>
<dbReference type="Gene3D" id="1.25.40.10">
    <property type="entry name" value="Tetratricopeptide repeat domain"/>
    <property type="match status" value="1"/>
</dbReference>
<dbReference type="CDD" id="cd02511">
    <property type="entry name" value="Beta4Glucosyltransferase"/>
    <property type="match status" value="1"/>
</dbReference>
<dbReference type="PANTHER" id="PTHR43630">
    <property type="entry name" value="POLY-BETA-1,6-N-ACETYL-D-GLUCOSAMINE SYNTHASE"/>
    <property type="match status" value="1"/>
</dbReference>
<dbReference type="OrthoDB" id="9815923at2"/>
<comment type="caution">
    <text evidence="2">The sequence shown here is derived from an EMBL/GenBank/DDBJ whole genome shotgun (WGS) entry which is preliminary data.</text>
</comment>
<dbReference type="Proteomes" id="UP000297900">
    <property type="component" value="Unassembled WGS sequence"/>
</dbReference>
<dbReference type="EMBL" id="SOMN01000008">
    <property type="protein sequence ID" value="TFE27845.1"/>
    <property type="molecule type" value="Genomic_DNA"/>
</dbReference>
<dbReference type="Pfam" id="PF00535">
    <property type="entry name" value="Glycos_transf_2"/>
    <property type="match status" value="1"/>
</dbReference>
<name>A0A4Y8M4D8_9BACL</name>
<protein>
    <submittedName>
        <fullName evidence="2">Glycosyltransferase family 2 protein</fullName>
    </submittedName>
</protein>
<sequence length="361" mass="42932">MVTISLCMIVKNEKETIGRCLESVRNVVDEIVIVDTGSTDRTKEIVRRYTDNIYDFEWIDDFAAARNYAFSKGTQDYLFWMDADDCMLEEDREKLRELKHEIDPSVDMVTMMYVMSQDEKGNSIYSIRRERLVKRSRNYQWQDFVHEYIPPEGYIMDSDIAIIHNKKKSSGKRNLNMLEKRLEAGEKFTPRYLFYYANELFEHKVFDKAAEYYHKYLDTNQMAFEDNVAACDKLAQYYKETGDPDKELHYLLQTMKYNSPRAEYCCRIGHHFLEKKQIDLAIRWFHMATKMEIPNHIWGLVNHLAYTWLPHLQLAIAYGMIGDVERAYYHNEIVSAYIPDDPGILDNKKKLEELMKKAQRQ</sequence>
<reference evidence="2 3" key="1">
    <citation type="submission" date="2019-03" db="EMBL/GenBank/DDBJ databases">
        <title>Cohnella endophytica sp. nov., a novel endophytic bacterium isolated from bark of Sonneratia apetala.</title>
        <authorList>
            <person name="Tuo L."/>
        </authorList>
    </citation>
    <scope>NUCLEOTIDE SEQUENCE [LARGE SCALE GENOMIC DNA]</scope>
    <source>
        <strain evidence="2 3">CCTCC AB 208254</strain>
    </source>
</reference>
<feature type="domain" description="Glycosyltransferase 2-like" evidence="1">
    <location>
        <begin position="5"/>
        <end position="141"/>
    </location>
</feature>
<dbReference type="SUPFAM" id="SSF48452">
    <property type="entry name" value="TPR-like"/>
    <property type="match status" value="1"/>
</dbReference>
<proteinExistence type="predicted"/>
<keyword evidence="2" id="KW-0808">Transferase</keyword>
<dbReference type="GO" id="GO:0016740">
    <property type="term" value="F:transferase activity"/>
    <property type="evidence" value="ECO:0007669"/>
    <property type="project" value="UniProtKB-KW"/>
</dbReference>
<dbReference type="AlphaFoldDB" id="A0A4Y8M4D8"/>
<evidence type="ECO:0000313" key="2">
    <source>
        <dbReference type="EMBL" id="TFE27845.1"/>
    </source>
</evidence>